<accession>K6UF83</accession>
<evidence type="ECO:0000313" key="1">
    <source>
        <dbReference type="EMBL" id="GAB69651.1"/>
    </source>
</evidence>
<dbReference type="OMA" id="NRIMERC"/>
<proteinExistence type="predicted"/>
<dbReference type="PhylomeDB" id="K6UF83"/>
<name>K6UF83_PLACD</name>
<reference evidence="1 2" key="1">
    <citation type="journal article" date="2012" name="Nat. Genet.">
        <title>Plasmodium cynomolgi genome sequences provide insight into Plasmodium vivax and the monkey malaria clade.</title>
        <authorList>
            <person name="Tachibana S."/>
            <person name="Sullivan S.A."/>
            <person name="Kawai S."/>
            <person name="Nakamura S."/>
            <person name="Kim H.R."/>
            <person name="Goto N."/>
            <person name="Arisue N."/>
            <person name="Palacpac N.M.Q."/>
            <person name="Honma H."/>
            <person name="Yagi M."/>
            <person name="Tougan T."/>
            <person name="Katakai Y."/>
            <person name="Kaneko O."/>
            <person name="Mita T."/>
            <person name="Kita K."/>
            <person name="Yasutomi Y."/>
            <person name="Sutton P.L."/>
            <person name="Shakhbatyan R."/>
            <person name="Horii T."/>
            <person name="Yasunaga T."/>
            <person name="Barnwell J.W."/>
            <person name="Escalante A.A."/>
            <person name="Carlton J.M."/>
            <person name="Tanabe K."/>
        </authorList>
    </citation>
    <scope>NUCLEOTIDE SEQUENCE [LARGE SCALE GENOMIC DNA]</scope>
    <source>
        <strain evidence="1 2">B</strain>
    </source>
</reference>
<gene>
    <name evidence="1" type="ORF">PCYB_004000</name>
</gene>
<organism evidence="1 2">
    <name type="scientific">Plasmodium cynomolgi (strain B)</name>
    <dbReference type="NCBI Taxonomy" id="1120755"/>
    <lineage>
        <taxon>Eukaryota</taxon>
        <taxon>Sar</taxon>
        <taxon>Alveolata</taxon>
        <taxon>Apicomplexa</taxon>
        <taxon>Aconoidasida</taxon>
        <taxon>Haemosporida</taxon>
        <taxon>Plasmodiidae</taxon>
        <taxon>Plasmodium</taxon>
        <taxon>Plasmodium (Plasmodium)</taxon>
    </lineage>
</organism>
<dbReference type="VEuPathDB" id="PlasmoDB:PCYB_004000"/>
<dbReference type="AlphaFoldDB" id="K6UF83"/>
<evidence type="ECO:0000313" key="2">
    <source>
        <dbReference type="Proteomes" id="UP000006319"/>
    </source>
</evidence>
<dbReference type="KEGG" id="pcy:PCYB_004000"/>
<protein>
    <submittedName>
        <fullName evidence="1">Uncharacterized protein</fullName>
    </submittedName>
</protein>
<dbReference type="GeneID" id="14696193"/>
<dbReference type="EMBL" id="DF157506">
    <property type="protein sequence ID" value="GAB69651.1"/>
    <property type="molecule type" value="Genomic_DNA"/>
</dbReference>
<sequence>MEKYKTDISYWEKEFPFLSEVWSTFNDFDKNVDHNRYNYNKLCTFILKKEYEDLSMYNDFCMKVMRNLGYYSMENNSYNFTEERCTILYNWIYNSIIKNQTTVDVVNKILKPPYGNIFNNRIMERCSFKSYDEFYKEPIKITLLDIFIYKTPNIDTLFKTNGKNKLYAQKFICECVKICKYMNEKYCPNEEGTSEDYRNTCLKLKSFKALYMSSLYNVNYSSPIIPSLDNIDVDLSSKCPEHEKSLQLDSDVVKTQMKYSGNDLFTDTEGQSNVFTEDTTISHGNIDVPMKKTITTTIGTFAGASLPLVLLYKVNAIFYLNICKILHTYDYTMSSY</sequence>
<keyword evidence="2" id="KW-1185">Reference proteome</keyword>
<dbReference type="Proteomes" id="UP000006319">
    <property type="component" value="Unassembled WGS sequence"/>
</dbReference>
<dbReference type="RefSeq" id="XP_004227869.1">
    <property type="nucleotide sequence ID" value="XM_004227821.1"/>
</dbReference>
<dbReference type="OrthoDB" id="384458at2759"/>